<dbReference type="PANTHER" id="PTHR11306:SF0">
    <property type="entry name" value="PHOSPHATIDYLGLYCEROL_PHOSPHATIDYLINOSITOL TRANSFER PROTEIN"/>
    <property type="match status" value="1"/>
</dbReference>
<dbReference type="STRING" id="215637.A0A4P9ZYW5"/>
<dbReference type="Gene3D" id="2.70.220.10">
    <property type="entry name" value="Ganglioside GM2 activator"/>
    <property type="match status" value="1"/>
</dbReference>
<dbReference type="InterPro" id="IPR039670">
    <property type="entry name" value="NPC2-like"/>
</dbReference>
<dbReference type="InterPro" id="IPR014756">
    <property type="entry name" value="Ig_E-set"/>
</dbReference>
<dbReference type="AlphaFoldDB" id="A0A4P9ZYW5"/>
<keyword evidence="7" id="KW-0445">Lipid transport</keyword>
<dbReference type="InterPro" id="IPR003172">
    <property type="entry name" value="ML_dom"/>
</dbReference>
<dbReference type="GO" id="GO:0032934">
    <property type="term" value="F:sterol binding"/>
    <property type="evidence" value="ECO:0007669"/>
    <property type="project" value="InterPro"/>
</dbReference>
<keyword evidence="6" id="KW-0732">Signal</keyword>
<evidence type="ECO:0000256" key="4">
    <source>
        <dbReference type="ARBA" id="ARBA00016056"/>
    </source>
</evidence>
<evidence type="ECO:0000259" key="8">
    <source>
        <dbReference type="SMART" id="SM00737"/>
    </source>
</evidence>
<dbReference type="EMBL" id="ML002321">
    <property type="protein sequence ID" value="RKP38877.1"/>
    <property type="molecule type" value="Genomic_DNA"/>
</dbReference>
<feature type="domain" description="MD-2-related lipid-recognition" evidence="8">
    <location>
        <begin position="1"/>
        <end position="108"/>
    </location>
</feature>
<reference evidence="10" key="1">
    <citation type="journal article" date="2018" name="Nat. Microbiol.">
        <title>Leveraging single-cell genomics to expand the fungal tree of life.</title>
        <authorList>
            <person name="Ahrendt S.R."/>
            <person name="Quandt C.A."/>
            <person name="Ciobanu D."/>
            <person name="Clum A."/>
            <person name="Salamov A."/>
            <person name="Andreopoulos B."/>
            <person name="Cheng J.F."/>
            <person name="Woyke T."/>
            <person name="Pelin A."/>
            <person name="Henrissat B."/>
            <person name="Reynolds N.K."/>
            <person name="Benny G.L."/>
            <person name="Smith M.E."/>
            <person name="James T.Y."/>
            <person name="Grigoriev I.V."/>
        </authorList>
    </citation>
    <scope>NUCLEOTIDE SEQUENCE [LARGE SCALE GENOMIC DNA]</scope>
    <source>
        <strain evidence="10">RSA 468</strain>
    </source>
</reference>
<feature type="non-terminal residue" evidence="9">
    <location>
        <position position="109"/>
    </location>
</feature>
<dbReference type="SUPFAM" id="SSF81296">
    <property type="entry name" value="E set domains"/>
    <property type="match status" value="1"/>
</dbReference>
<dbReference type="InterPro" id="IPR036846">
    <property type="entry name" value="GM2-AP_sf"/>
</dbReference>
<dbReference type="SMART" id="SM00737">
    <property type="entry name" value="ML"/>
    <property type="match status" value="1"/>
</dbReference>
<evidence type="ECO:0000256" key="3">
    <source>
        <dbReference type="ARBA" id="ARBA00011245"/>
    </source>
</evidence>
<dbReference type="Proteomes" id="UP000268162">
    <property type="component" value="Unassembled WGS sequence"/>
</dbReference>
<evidence type="ECO:0000256" key="1">
    <source>
        <dbReference type="ARBA" id="ARBA00002053"/>
    </source>
</evidence>
<evidence type="ECO:0000256" key="2">
    <source>
        <dbReference type="ARBA" id="ARBA00006370"/>
    </source>
</evidence>
<keyword evidence="5" id="KW-0813">Transport</keyword>
<protein>
    <recommendedName>
        <fullName evidence="4">Phosphatidylglycerol/phosphatidylinositol transfer protein</fullName>
    </recommendedName>
</protein>
<evidence type="ECO:0000256" key="6">
    <source>
        <dbReference type="ARBA" id="ARBA00022729"/>
    </source>
</evidence>
<evidence type="ECO:0000313" key="9">
    <source>
        <dbReference type="EMBL" id="RKP38877.1"/>
    </source>
</evidence>
<comment type="similarity">
    <text evidence="2">Belongs to the NPC2 family.</text>
</comment>
<keyword evidence="10" id="KW-1185">Reference proteome</keyword>
<evidence type="ECO:0000256" key="7">
    <source>
        <dbReference type="ARBA" id="ARBA00023055"/>
    </source>
</evidence>
<name>A0A4P9ZYW5_9FUNG</name>
<proteinExistence type="inferred from homology"/>
<comment type="function">
    <text evidence="1">Catalyzes the intermembrane transfer of phosphatidylglycerol and phosphatidylinositol.</text>
</comment>
<evidence type="ECO:0000313" key="10">
    <source>
        <dbReference type="Proteomes" id="UP000268162"/>
    </source>
</evidence>
<sequence>CGNDQDLVTIESVRLNPDPPHKGQKLFIEGSGHVNQRVVNGSYIDVSVKYGLIKLLTRRFDLCDLVGEIGLKCPIEEGDIRFSKEVDIPKEIPPGIYTVNAIARLPDTK</sequence>
<dbReference type="InterPro" id="IPR033917">
    <property type="entry name" value="ML_PG-PI_TP"/>
</dbReference>
<dbReference type="PANTHER" id="PTHR11306">
    <property type="entry name" value="NIEMANN PICK TYPE C2 PROTEIN NPC2-RELATED"/>
    <property type="match status" value="1"/>
</dbReference>
<feature type="non-terminal residue" evidence="9">
    <location>
        <position position="1"/>
    </location>
</feature>
<accession>A0A4P9ZYW5</accession>
<dbReference type="Pfam" id="PF02221">
    <property type="entry name" value="E1_DerP2_DerF2"/>
    <property type="match status" value="1"/>
</dbReference>
<organism evidence="9 10">
    <name type="scientific">Dimargaris cristalligena</name>
    <dbReference type="NCBI Taxonomy" id="215637"/>
    <lineage>
        <taxon>Eukaryota</taxon>
        <taxon>Fungi</taxon>
        <taxon>Fungi incertae sedis</taxon>
        <taxon>Zoopagomycota</taxon>
        <taxon>Kickxellomycotina</taxon>
        <taxon>Dimargaritomycetes</taxon>
        <taxon>Dimargaritales</taxon>
        <taxon>Dimargaritaceae</taxon>
        <taxon>Dimargaris</taxon>
    </lineage>
</organism>
<dbReference type="CDD" id="cd00917">
    <property type="entry name" value="PG-PI_TP"/>
    <property type="match status" value="1"/>
</dbReference>
<comment type="subunit">
    <text evidence="3">Monomer.</text>
</comment>
<gene>
    <name evidence="9" type="ORF">BJ085DRAFT_3417</name>
</gene>
<dbReference type="GO" id="GO:0032366">
    <property type="term" value="P:intracellular sterol transport"/>
    <property type="evidence" value="ECO:0007669"/>
    <property type="project" value="InterPro"/>
</dbReference>
<evidence type="ECO:0000256" key="5">
    <source>
        <dbReference type="ARBA" id="ARBA00022448"/>
    </source>
</evidence>